<evidence type="ECO:0000256" key="3">
    <source>
        <dbReference type="PROSITE-ProRule" id="PRU00209"/>
    </source>
</evidence>
<evidence type="ECO:0000256" key="4">
    <source>
        <dbReference type="SAM" id="MobiDB-lite"/>
    </source>
</evidence>
<keyword evidence="2 3" id="KW-0694">RNA-binding</keyword>
<dbReference type="InterPro" id="IPR033714">
    <property type="entry name" value="tRNA_bind_bactPheRS"/>
</dbReference>
<feature type="compositionally biased region" description="Basic and acidic residues" evidence="4">
    <location>
        <begin position="8"/>
        <end position="35"/>
    </location>
</feature>
<name>X8DC18_MYCXE</name>
<dbReference type="PROSITE" id="PS50886">
    <property type="entry name" value="TRBD"/>
    <property type="match status" value="1"/>
</dbReference>
<dbReference type="AlphaFoldDB" id="X8DC18"/>
<dbReference type="InterPro" id="IPR012340">
    <property type="entry name" value="NA-bd_OB-fold"/>
</dbReference>
<feature type="domain" description="TRNA-binding" evidence="5">
    <location>
        <begin position="26"/>
        <end position="140"/>
    </location>
</feature>
<dbReference type="EMBL" id="JAOB01000017">
    <property type="protein sequence ID" value="EUA66157.1"/>
    <property type="molecule type" value="Genomic_DNA"/>
</dbReference>
<feature type="region of interest" description="Disordered" evidence="4">
    <location>
        <begin position="165"/>
        <end position="191"/>
    </location>
</feature>
<dbReference type="GO" id="GO:0000049">
    <property type="term" value="F:tRNA binding"/>
    <property type="evidence" value="ECO:0007669"/>
    <property type="project" value="UniProtKB-UniRule"/>
</dbReference>
<dbReference type="Gene3D" id="2.40.50.140">
    <property type="entry name" value="Nucleic acid-binding proteins"/>
    <property type="match status" value="1"/>
</dbReference>
<dbReference type="PATRIC" id="fig|1299334.3.peg.1948"/>
<organism evidence="6">
    <name type="scientific">Mycobacterium xenopi 4042</name>
    <dbReference type="NCBI Taxonomy" id="1299334"/>
    <lineage>
        <taxon>Bacteria</taxon>
        <taxon>Bacillati</taxon>
        <taxon>Actinomycetota</taxon>
        <taxon>Actinomycetes</taxon>
        <taxon>Mycobacteriales</taxon>
        <taxon>Mycobacteriaceae</taxon>
        <taxon>Mycobacterium</taxon>
    </lineage>
</organism>
<reference evidence="6" key="1">
    <citation type="submission" date="2014-01" db="EMBL/GenBank/DDBJ databases">
        <authorList>
            <person name="Brown-Elliot B."/>
            <person name="Wallace R."/>
            <person name="Lenaerts A."/>
            <person name="Ordway D."/>
            <person name="DeGroote M.A."/>
            <person name="Parker T."/>
            <person name="Sizemore C."/>
            <person name="Tallon L.J."/>
            <person name="Sadzewicz L.K."/>
            <person name="Sengamalay N."/>
            <person name="Fraser C.M."/>
            <person name="Hine E."/>
            <person name="Shefchek K.A."/>
            <person name="Das S.P."/>
            <person name="Tettelin H."/>
        </authorList>
    </citation>
    <scope>NUCLEOTIDE SEQUENCE [LARGE SCALE GENOMIC DNA]</scope>
    <source>
        <strain evidence="6">4042</strain>
    </source>
</reference>
<proteinExistence type="predicted"/>
<keyword evidence="1 3" id="KW-0820">tRNA-binding</keyword>
<evidence type="ECO:0000256" key="2">
    <source>
        <dbReference type="ARBA" id="ARBA00022884"/>
    </source>
</evidence>
<feature type="compositionally biased region" description="Low complexity" evidence="4">
    <location>
        <begin position="166"/>
        <end position="190"/>
    </location>
</feature>
<comment type="caution">
    <text evidence="6">The sequence shown here is derived from an EMBL/GenBank/DDBJ whole genome shotgun (WGS) entry which is preliminary data.</text>
</comment>
<dbReference type="Pfam" id="PF01588">
    <property type="entry name" value="tRNA_bind"/>
    <property type="match status" value="1"/>
</dbReference>
<sequence>MGCAGRRARADAAAHRPRGRRGDGPRTGHRPADRGRVVAIEELTGFKKPIRACLVDVGESQSREIICGATNFIVNDLVVVALPGTALPGGLTITARKAYGRNSAGMICSAAELGMGADHSGILVLPPGTAAPGADGAEVLGFDDVVFHLAITPTAATACRCAGWPARSPAPTTSTSSTRRRAAAPGAGPAWPLTVQPETGCAALRCDR</sequence>
<dbReference type="SUPFAM" id="SSF50249">
    <property type="entry name" value="Nucleic acid-binding proteins"/>
    <property type="match status" value="1"/>
</dbReference>
<evidence type="ECO:0000313" key="6">
    <source>
        <dbReference type="EMBL" id="EUA66157.1"/>
    </source>
</evidence>
<evidence type="ECO:0000256" key="1">
    <source>
        <dbReference type="ARBA" id="ARBA00022555"/>
    </source>
</evidence>
<dbReference type="InterPro" id="IPR002547">
    <property type="entry name" value="tRNA-bd_dom"/>
</dbReference>
<feature type="region of interest" description="Disordered" evidence="4">
    <location>
        <begin position="1"/>
        <end position="35"/>
    </location>
</feature>
<protein>
    <submittedName>
        <fullName evidence="6">Putative tRNA binding domain protein</fullName>
    </submittedName>
</protein>
<accession>X8DC18</accession>
<evidence type="ECO:0000259" key="5">
    <source>
        <dbReference type="PROSITE" id="PS50886"/>
    </source>
</evidence>
<dbReference type="CDD" id="cd02796">
    <property type="entry name" value="tRNA_bind_bactPheRS"/>
    <property type="match status" value="1"/>
</dbReference>
<gene>
    <name evidence="6" type="ORF">I553_6714</name>
</gene>